<evidence type="ECO:0000256" key="5">
    <source>
        <dbReference type="ARBA" id="ARBA00022840"/>
    </source>
</evidence>
<dbReference type="Gene3D" id="3.30.200.20">
    <property type="entry name" value="Phosphorylase Kinase, domain 1"/>
    <property type="match status" value="1"/>
</dbReference>
<comment type="caution">
    <text evidence="7">The sequence shown here is derived from an EMBL/GenBank/DDBJ whole genome shotgun (WGS) entry which is preliminary data.</text>
</comment>
<keyword evidence="2" id="KW-0808">Transferase</keyword>
<evidence type="ECO:0000256" key="3">
    <source>
        <dbReference type="ARBA" id="ARBA00022741"/>
    </source>
</evidence>
<sequence>MRDKRDTSNFDKEFTRQPVELTPTDKLFIMNLDQNEFAGFSYTNPEFVINV</sequence>
<evidence type="ECO:0000256" key="2">
    <source>
        <dbReference type="ARBA" id="ARBA00022679"/>
    </source>
</evidence>
<dbReference type="EMBL" id="BAAFST010000007">
    <property type="protein sequence ID" value="GAB1292653.1"/>
    <property type="molecule type" value="Genomic_DNA"/>
</dbReference>
<organism evidence="7 8">
    <name type="scientific">Apodemus speciosus</name>
    <name type="common">Large Japanese field mouse</name>
    <dbReference type="NCBI Taxonomy" id="105296"/>
    <lineage>
        <taxon>Eukaryota</taxon>
        <taxon>Metazoa</taxon>
        <taxon>Chordata</taxon>
        <taxon>Craniata</taxon>
        <taxon>Vertebrata</taxon>
        <taxon>Euteleostomi</taxon>
        <taxon>Mammalia</taxon>
        <taxon>Eutheria</taxon>
        <taxon>Euarchontoglires</taxon>
        <taxon>Glires</taxon>
        <taxon>Rodentia</taxon>
        <taxon>Myomorpha</taxon>
        <taxon>Muroidea</taxon>
        <taxon>Muridae</taxon>
        <taxon>Murinae</taxon>
        <taxon>Apodemus</taxon>
    </lineage>
</organism>
<dbReference type="InterPro" id="IPR000961">
    <property type="entry name" value="AGC-kinase_C"/>
</dbReference>
<keyword evidence="5" id="KW-0067">ATP-binding</keyword>
<keyword evidence="1" id="KW-0723">Serine/threonine-protein kinase</keyword>
<dbReference type="InterPro" id="IPR017892">
    <property type="entry name" value="Pkinase_C"/>
</dbReference>
<name>A0ABQ0F054_APOSI</name>
<dbReference type="Pfam" id="PF00433">
    <property type="entry name" value="Pkinase_C"/>
    <property type="match status" value="1"/>
</dbReference>
<feature type="domain" description="AGC-kinase C-terminal" evidence="6">
    <location>
        <begin position="1"/>
        <end position="51"/>
    </location>
</feature>
<evidence type="ECO:0000256" key="4">
    <source>
        <dbReference type="ARBA" id="ARBA00022777"/>
    </source>
</evidence>
<keyword evidence="4 7" id="KW-0418">Kinase</keyword>
<accession>A0ABQ0F054</accession>
<evidence type="ECO:0000259" key="6">
    <source>
        <dbReference type="PROSITE" id="PS51285"/>
    </source>
</evidence>
<evidence type="ECO:0000313" key="7">
    <source>
        <dbReference type="EMBL" id="GAB1292653.1"/>
    </source>
</evidence>
<evidence type="ECO:0000256" key="1">
    <source>
        <dbReference type="ARBA" id="ARBA00022527"/>
    </source>
</evidence>
<evidence type="ECO:0000313" key="8">
    <source>
        <dbReference type="Proteomes" id="UP001623349"/>
    </source>
</evidence>
<reference evidence="7 8" key="1">
    <citation type="submission" date="2024-08" db="EMBL/GenBank/DDBJ databases">
        <title>The draft genome of Apodemus speciosus.</title>
        <authorList>
            <person name="Nabeshima K."/>
            <person name="Suzuki S."/>
            <person name="Onuma M."/>
        </authorList>
    </citation>
    <scope>NUCLEOTIDE SEQUENCE [LARGE SCALE GENOMIC DNA]</scope>
    <source>
        <strain evidence="7">IB14-021</strain>
    </source>
</reference>
<dbReference type="Proteomes" id="UP001623349">
    <property type="component" value="Unassembled WGS sequence"/>
</dbReference>
<keyword evidence="8" id="KW-1185">Reference proteome</keyword>
<dbReference type="SMART" id="SM00133">
    <property type="entry name" value="S_TK_X"/>
    <property type="match status" value="1"/>
</dbReference>
<proteinExistence type="predicted"/>
<keyword evidence="3" id="KW-0547">Nucleotide-binding</keyword>
<protein>
    <submittedName>
        <fullName evidence="7">Protein kinase C beta type</fullName>
    </submittedName>
</protein>
<gene>
    <name evidence="7" type="ORF">APTSU1_000788400</name>
</gene>
<dbReference type="GO" id="GO:0016301">
    <property type="term" value="F:kinase activity"/>
    <property type="evidence" value="ECO:0007669"/>
    <property type="project" value="UniProtKB-KW"/>
</dbReference>
<dbReference type="PROSITE" id="PS51285">
    <property type="entry name" value="AGC_KINASE_CTER"/>
    <property type="match status" value="1"/>
</dbReference>